<feature type="domain" description="PARP catalytic" evidence="2">
    <location>
        <begin position="80"/>
        <end position="162"/>
    </location>
</feature>
<dbReference type="GO" id="GO:0003950">
    <property type="term" value="F:NAD+ poly-ADP-ribosyltransferase activity"/>
    <property type="evidence" value="ECO:0007669"/>
    <property type="project" value="InterPro"/>
</dbReference>
<dbReference type="EMBL" id="BDIP01004442">
    <property type="protein sequence ID" value="GIQ88842.1"/>
    <property type="molecule type" value="Genomic_DNA"/>
</dbReference>
<feature type="compositionally biased region" description="Low complexity" evidence="1">
    <location>
        <begin position="18"/>
        <end position="29"/>
    </location>
</feature>
<accession>A0A9K3GMX8</accession>
<feature type="region of interest" description="Disordered" evidence="1">
    <location>
        <begin position="1"/>
        <end position="42"/>
    </location>
</feature>
<dbReference type="Pfam" id="PF00644">
    <property type="entry name" value="PARP"/>
    <property type="match status" value="1"/>
</dbReference>
<keyword evidence="4" id="KW-1185">Reference proteome</keyword>
<name>A0A9K3GMX8_9EUKA</name>
<evidence type="ECO:0000256" key="1">
    <source>
        <dbReference type="SAM" id="MobiDB-lite"/>
    </source>
</evidence>
<dbReference type="Gene3D" id="3.90.228.10">
    <property type="match status" value="1"/>
</dbReference>
<proteinExistence type="predicted"/>
<comment type="caution">
    <text evidence="3">The sequence shown here is derived from an EMBL/GenBank/DDBJ whole genome shotgun (WGS) entry which is preliminary data.</text>
</comment>
<evidence type="ECO:0000313" key="3">
    <source>
        <dbReference type="EMBL" id="GIQ88842.1"/>
    </source>
</evidence>
<gene>
    <name evidence="3" type="ORF">KIPB_011182</name>
</gene>
<dbReference type="InterPro" id="IPR012317">
    <property type="entry name" value="Poly(ADP-ribose)pol_cat_dom"/>
</dbReference>
<evidence type="ECO:0000259" key="2">
    <source>
        <dbReference type="Pfam" id="PF00644"/>
    </source>
</evidence>
<dbReference type="AlphaFoldDB" id="A0A9K3GMX8"/>
<evidence type="ECO:0000313" key="4">
    <source>
        <dbReference type="Proteomes" id="UP000265618"/>
    </source>
</evidence>
<protein>
    <recommendedName>
        <fullName evidence="2">PARP catalytic domain-containing protein</fullName>
    </recommendedName>
</protein>
<feature type="non-terminal residue" evidence="3">
    <location>
        <position position="193"/>
    </location>
</feature>
<dbReference type="Proteomes" id="UP000265618">
    <property type="component" value="Unassembled WGS sequence"/>
</dbReference>
<dbReference type="SUPFAM" id="SSF56399">
    <property type="entry name" value="ADP-ribosylation"/>
    <property type="match status" value="1"/>
</dbReference>
<organism evidence="3 4">
    <name type="scientific">Kipferlia bialata</name>
    <dbReference type="NCBI Taxonomy" id="797122"/>
    <lineage>
        <taxon>Eukaryota</taxon>
        <taxon>Metamonada</taxon>
        <taxon>Carpediemonas-like organisms</taxon>
        <taxon>Kipferlia</taxon>
    </lineage>
</organism>
<reference evidence="3 4" key="1">
    <citation type="journal article" date="2018" name="PLoS ONE">
        <title>The draft genome of Kipferlia bialata reveals reductive genome evolution in fornicate parasites.</title>
        <authorList>
            <person name="Tanifuji G."/>
            <person name="Takabayashi S."/>
            <person name="Kume K."/>
            <person name="Takagi M."/>
            <person name="Nakayama T."/>
            <person name="Kamikawa R."/>
            <person name="Inagaki Y."/>
            <person name="Hashimoto T."/>
        </authorList>
    </citation>
    <scope>NUCLEOTIDE SEQUENCE [LARGE SCALE GENOMIC DNA]</scope>
    <source>
        <strain evidence="3">NY0173</strain>
    </source>
</reference>
<sequence>IPVSSGNPFAPQPESDSPRASVSGSSASPETAEDREVEVKGESDRCYMPAYQVAPVSLDDPRIRVHLSTLWEAGGRGDFEVFEITHGRWDRFTERTPPEFRAAGWHGTSMRNVHRVFAHGGVTNFYRGIIGQEYGAGIYMGKTPQLSYSCDKDVARSRCMLLHFYDTREATHQDPIVLPKDDSFALKWVFFFR</sequence>
<feature type="compositionally biased region" description="Basic and acidic residues" evidence="1">
    <location>
        <begin position="32"/>
        <end position="42"/>
    </location>
</feature>